<evidence type="ECO:0000256" key="2">
    <source>
        <dbReference type="ARBA" id="ARBA00005695"/>
    </source>
</evidence>
<gene>
    <name evidence="8" type="ORF">GOB93_16070</name>
</gene>
<dbReference type="PANTHER" id="PTHR30290">
    <property type="entry name" value="PERIPLASMIC BINDING COMPONENT OF ABC TRANSPORTER"/>
    <property type="match status" value="1"/>
</dbReference>
<evidence type="ECO:0000313" key="8">
    <source>
        <dbReference type="EMBL" id="NHN86147.1"/>
    </source>
</evidence>
<keyword evidence="4 6" id="KW-0732">Signal</keyword>
<feature type="compositionally biased region" description="Low complexity" evidence="5">
    <location>
        <begin position="28"/>
        <end position="43"/>
    </location>
</feature>
<comment type="caution">
    <text evidence="8">The sequence shown here is derived from an EMBL/GenBank/DDBJ whole genome shotgun (WGS) entry which is preliminary data.</text>
</comment>
<feature type="signal peptide" evidence="6">
    <location>
        <begin position="1"/>
        <end position="22"/>
    </location>
</feature>
<evidence type="ECO:0000256" key="1">
    <source>
        <dbReference type="ARBA" id="ARBA00004418"/>
    </source>
</evidence>
<evidence type="ECO:0000256" key="3">
    <source>
        <dbReference type="ARBA" id="ARBA00022448"/>
    </source>
</evidence>
<accession>A0ABX0JS84</accession>
<dbReference type="EMBL" id="WOTB01000027">
    <property type="protein sequence ID" value="NHN86147.1"/>
    <property type="molecule type" value="Genomic_DNA"/>
</dbReference>
<dbReference type="CDD" id="cd08506">
    <property type="entry name" value="PBP2_clavulanate_OppA2"/>
    <property type="match status" value="1"/>
</dbReference>
<dbReference type="SUPFAM" id="SSF53850">
    <property type="entry name" value="Periplasmic binding protein-like II"/>
    <property type="match status" value="1"/>
</dbReference>
<feature type="chain" id="PRO_5046442658" evidence="6">
    <location>
        <begin position="23"/>
        <end position="568"/>
    </location>
</feature>
<evidence type="ECO:0000256" key="4">
    <source>
        <dbReference type="ARBA" id="ARBA00022729"/>
    </source>
</evidence>
<comment type="subcellular location">
    <subcellularLocation>
        <location evidence="1">Periplasm</location>
    </subcellularLocation>
</comment>
<evidence type="ECO:0000256" key="5">
    <source>
        <dbReference type="SAM" id="MobiDB-lite"/>
    </source>
</evidence>
<keyword evidence="9" id="KW-1185">Reference proteome</keyword>
<organism evidence="8 9">
    <name type="scientific">Acetobacter musti</name>
    <dbReference type="NCBI Taxonomy" id="864732"/>
    <lineage>
        <taxon>Bacteria</taxon>
        <taxon>Pseudomonadati</taxon>
        <taxon>Pseudomonadota</taxon>
        <taxon>Alphaproteobacteria</taxon>
        <taxon>Acetobacterales</taxon>
        <taxon>Acetobacteraceae</taxon>
        <taxon>Acetobacter</taxon>
    </lineage>
</organism>
<feature type="region of interest" description="Disordered" evidence="5">
    <location>
        <begin position="27"/>
        <end position="52"/>
    </location>
</feature>
<evidence type="ECO:0000313" key="9">
    <source>
        <dbReference type="Proteomes" id="UP000635278"/>
    </source>
</evidence>
<dbReference type="Gene3D" id="3.10.105.10">
    <property type="entry name" value="Dipeptide-binding Protein, Domain 3"/>
    <property type="match status" value="1"/>
</dbReference>
<evidence type="ECO:0000256" key="6">
    <source>
        <dbReference type="SAM" id="SignalP"/>
    </source>
</evidence>
<proteinExistence type="inferred from homology"/>
<dbReference type="PANTHER" id="PTHR30290:SF10">
    <property type="entry name" value="PERIPLASMIC OLIGOPEPTIDE-BINDING PROTEIN-RELATED"/>
    <property type="match status" value="1"/>
</dbReference>
<dbReference type="InterPro" id="IPR039424">
    <property type="entry name" value="SBP_5"/>
</dbReference>
<dbReference type="PIRSF" id="PIRSF002741">
    <property type="entry name" value="MppA"/>
    <property type="match status" value="1"/>
</dbReference>
<comment type="similarity">
    <text evidence="2">Belongs to the bacterial solute-binding protein 5 family.</text>
</comment>
<dbReference type="Proteomes" id="UP000635278">
    <property type="component" value="Unassembled WGS sequence"/>
</dbReference>
<keyword evidence="3" id="KW-0813">Transport</keyword>
<feature type="domain" description="Solute-binding protein family 5" evidence="7">
    <location>
        <begin position="91"/>
        <end position="479"/>
    </location>
</feature>
<dbReference type="InterPro" id="IPR030678">
    <property type="entry name" value="Peptide/Ni-bd"/>
</dbReference>
<dbReference type="Gene3D" id="3.40.190.10">
    <property type="entry name" value="Periplasmic binding protein-like II"/>
    <property type="match status" value="1"/>
</dbReference>
<protein>
    <submittedName>
        <fullName evidence="8">ABC transporter substrate-binding protein</fullName>
    </submittedName>
</protein>
<name>A0ABX0JS84_9PROT</name>
<sequence>MIFRFAFAAGVTFLIMTGPAGATGAGTTGNLPSGAPAGPHAGGTLHLTSQTSGGTLDPQISYLHLNYQIEALVYDGLTTFAKSAGSLDRQAVPDLADSLPAPEDGGLTYRFHLRPGIHFSNGKLLTPDDVVASMRRIFRVNSPTAGPYYSHIVGGTACLHDPEHCTLAEGVIANNAAGTVTFHLTHPDSEFFDRLAFLHGAIVPADTPAHDTGNVAPPGTGPYYIASYDPNSAMELKRNPYFREWDHQAQPAGYPDAIHYAFGLDPEAEVTAIENGQSDWMYENAPLDRLAEIGGRFADRVRIIDFLNLYYAALNVNIPPFNDLRVRRAFNYAINRKALVIQSGGPTVAIPSCQMLPAGAPGFEPGCAYTLGASPENPAPSWKAPDMALAKRLVEESGTRGQRVTIVSPSEPGYVARANELRSTLAALGYITSVRPITQAVQFNYIQNSDNRVQVGLTGWNADYPAASTYLQALFSCGTFTPHSDNSINISGFCDHDLDALMDRAAQVSVTDQKAGNALWAEASRALMAKAPAVPLNQVRWVTLLSPRVHGNFIAPIYEVVFSQFQLR</sequence>
<dbReference type="Pfam" id="PF00496">
    <property type="entry name" value="SBP_bac_5"/>
    <property type="match status" value="1"/>
</dbReference>
<dbReference type="InterPro" id="IPR000914">
    <property type="entry name" value="SBP_5_dom"/>
</dbReference>
<reference evidence="8 9" key="1">
    <citation type="journal article" date="2020" name="Int. J. Syst. Evol. Microbiol.">
        <title>Novel acetic acid bacteria from cider fermentations: Acetobacter conturbans sp. nov. and Acetobacter fallax sp. nov.</title>
        <authorList>
            <person name="Sombolestani A.S."/>
            <person name="Cleenwerck I."/>
            <person name="Cnockaert M."/>
            <person name="Borremans W."/>
            <person name="Wieme A.D."/>
            <person name="De Vuyst L."/>
            <person name="Vandamme P."/>
        </authorList>
    </citation>
    <scope>NUCLEOTIDE SEQUENCE [LARGE SCALE GENOMIC DNA]</scope>
    <source>
        <strain evidence="8 9">LMG 30640</strain>
    </source>
</reference>
<evidence type="ECO:0000259" key="7">
    <source>
        <dbReference type="Pfam" id="PF00496"/>
    </source>
</evidence>